<feature type="transmembrane region" description="Helical" evidence="7">
    <location>
        <begin position="341"/>
        <end position="362"/>
    </location>
</feature>
<evidence type="ECO:0000256" key="7">
    <source>
        <dbReference type="SAM" id="Phobius"/>
    </source>
</evidence>
<feature type="transmembrane region" description="Helical" evidence="7">
    <location>
        <begin position="207"/>
        <end position="228"/>
    </location>
</feature>
<dbReference type="CDD" id="cd17324">
    <property type="entry name" value="MFS_NepI_like"/>
    <property type="match status" value="1"/>
</dbReference>
<feature type="compositionally biased region" description="Basic and acidic residues" evidence="6">
    <location>
        <begin position="48"/>
        <end position="60"/>
    </location>
</feature>
<evidence type="ECO:0000256" key="6">
    <source>
        <dbReference type="SAM" id="MobiDB-lite"/>
    </source>
</evidence>
<dbReference type="PANTHER" id="PTHR43124:SF10">
    <property type="entry name" value="PURINE EFFLUX PUMP PBUE"/>
    <property type="match status" value="1"/>
</dbReference>
<feature type="transmembrane region" description="Helical" evidence="7">
    <location>
        <begin position="368"/>
        <end position="389"/>
    </location>
</feature>
<gene>
    <name evidence="9" type="ORF">K8F61_11870</name>
</gene>
<evidence type="ECO:0000313" key="10">
    <source>
        <dbReference type="Proteomes" id="UP001199642"/>
    </source>
</evidence>
<evidence type="ECO:0000256" key="5">
    <source>
        <dbReference type="ARBA" id="ARBA00023136"/>
    </source>
</evidence>
<dbReference type="Pfam" id="PF07690">
    <property type="entry name" value="MFS_1"/>
    <property type="match status" value="1"/>
</dbReference>
<feature type="transmembrane region" description="Helical" evidence="7">
    <location>
        <begin position="81"/>
        <end position="103"/>
    </location>
</feature>
<keyword evidence="4 7" id="KW-1133">Transmembrane helix</keyword>
<dbReference type="InterPro" id="IPR050189">
    <property type="entry name" value="MFS_Efflux_Transporters"/>
</dbReference>
<dbReference type="Gene3D" id="1.20.1250.20">
    <property type="entry name" value="MFS general substrate transporter like domains"/>
    <property type="match status" value="2"/>
</dbReference>
<dbReference type="SUPFAM" id="SSF103473">
    <property type="entry name" value="MFS general substrate transporter"/>
    <property type="match status" value="1"/>
</dbReference>
<reference evidence="9 10" key="1">
    <citation type="submission" date="2023-01" db="EMBL/GenBank/DDBJ databases">
        <title>Characterization of estradiol degrading bacteria Microbacterium sp. MZT7 and reveal degrading genes through genome analysis.</title>
        <authorList>
            <person name="Hao P."/>
            <person name="Gao Y."/>
        </authorList>
    </citation>
    <scope>NUCLEOTIDE SEQUENCE [LARGE SCALE GENOMIC DNA]</scope>
    <source>
        <strain evidence="9 10">MZT7</strain>
    </source>
</reference>
<dbReference type="InterPro" id="IPR011701">
    <property type="entry name" value="MFS"/>
</dbReference>
<keyword evidence="5 7" id="KW-0472">Membrane</keyword>
<proteinExistence type="predicted"/>
<keyword evidence="3 7" id="KW-0812">Transmembrane</keyword>
<comment type="subcellular location">
    <subcellularLocation>
        <location evidence="1">Cell membrane</location>
        <topology evidence="1">Multi-pass membrane protein</topology>
    </subcellularLocation>
</comment>
<feature type="transmembrane region" description="Helical" evidence="7">
    <location>
        <begin position="148"/>
        <end position="170"/>
    </location>
</feature>
<dbReference type="PANTHER" id="PTHR43124">
    <property type="entry name" value="PURINE EFFLUX PUMP PBUE"/>
    <property type="match status" value="1"/>
</dbReference>
<keyword evidence="2" id="KW-1003">Cell membrane</keyword>
<feature type="transmembrane region" description="Helical" evidence="7">
    <location>
        <begin position="439"/>
        <end position="459"/>
    </location>
</feature>
<feature type="transmembrane region" description="Helical" evidence="7">
    <location>
        <begin position="401"/>
        <end position="427"/>
    </location>
</feature>
<accession>A0ABY3RN87</accession>
<feature type="region of interest" description="Disordered" evidence="6">
    <location>
        <begin position="20"/>
        <end position="60"/>
    </location>
</feature>
<evidence type="ECO:0000259" key="8">
    <source>
        <dbReference type="PROSITE" id="PS50850"/>
    </source>
</evidence>
<dbReference type="Proteomes" id="UP001199642">
    <property type="component" value="Chromosome"/>
</dbReference>
<organism evidence="9 10">
    <name type="scientific">Microbacterium resistens</name>
    <dbReference type="NCBI Taxonomy" id="156977"/>
    <lineage>
        <taxon>Bacteria</taxon>
        <taxon>Bacillati</taxon>
        <taxon>Actinomycetota</taxon>
        <taxon>Actinomycetes</taxon>
        <taxon>Micrococcales</taxon>
        <taxon>Microbacteriaceae</taxon>
        <taxon>Microbacterium</taxon>
    </lineage>
</organism>
<evidence type="ECO:0000313" key="9">
    <source>
        <dbReference type="EMBL" id="UGS25378.1"/>
    </source>
</evidence>
<evidence type="ECO:0000256" key="4">
    <source>
        <dbReference type="ARBA" id="ARBA00022989"/>
    </source>
</evidence>
<protein>
    <submittedName>
        <fullName evidence="9">MFS transporter</fullName>
    </submittedName>
</protein>
<dbReference type="EMBL" id="CP082781">
    <property type="protein sequence ID" value="UGS25378.1"/>
    <property type="molecule type" value="Genomic_DNA"/>
</dbReference>
<evidence type="ECO:0000256" key="2">
    <source>
        <dbReference type="ARBA" id="ARBA00022475"/>
    </source>
</evidence>
<evidence type="ECO:0000256" key="3">
    <source>
        <dbReference type="ARBA" id="ARBA00022692"/>
    </source>
</evidence>
<feature type="transmembrane region" description="Helical" evidence="7">
    <location>
        <begin position="234"/>
        <end position="255"/>
    </location>
</feature>
<dbReference type="InterPro" id="IPR036259">
    <property type="entry name" value="MFS_trans_sf"/>
</dbReference>
<feature type="transmembrane region" description="Helical" evidence="7">
    <location>
        <begin position="276"/>
        <end position="299"/>
    </location>
</feature>
<feature type="transmembrane region" description="Helical" evidence="7">
    <location>
        <begin position="305"/>
        <end position="329"/>
    </location>
</feature>
<evidence type="ECO:0000256" key="1">
    <source>
        <dbReference type="ARBA" id="ARBA00004651"/>
    </source>
</evidence>
<feature type="transmembrane region" description="Helical" evidence="7">
    <location>
        <begin position="176"/>
        <end position="195"/>
    </location>
</feature>
<name>A0ABY3RN87_9MICO</name>
<sequence length="473" mass="48581">MAVQVDEQRFEIDRHAASLSPGCPALACRRPSRRPSAGGEDGGSRGAGGERRGNPPADVRRLCLDERVQKTPEARTAGTGALLWLAVATFSMGIDGYVLAGLLPQISEDLGVTEAAAGQLMSVFALTSAVAGPVLGALTGRWERKGTILVSLAVFVLGNLIVAIGPTYAWAMAGRIVSALGGGLLNAMVAAYVIAKAPPERRGRALALVQGGWLAATALGVPIGLVVGQTGWRIPLYMVVVVGAAALVGIALKVPHLRLPPLSLRASLRPLAEPKILFALLIPAGLMCASYFCFTYAALIFEPRIGAGLGMVAVLFGYGIVSLGGNLVSGWMTDRTTPVRVITTIIVGVLAVAVLGSFGLLLPGMLGAAAAVLWFLFTAFFNGGSGVALQARLGAMAPESAAFVLALNTSGMLLGSALGSASGGLALATGVPPDGLLPFSAGILAVTLLLHVVSVRWSAREDERERRLLPAGC</sequence>
<dbReference type="PROSITE" id="PS50850">
    <property type="entry name" value="MFS"/>
    <property type="match status" value="1"/>
</dbReference>
<keyword evidence="10" id="KW-1185">Reference proteome</keyword>
<feature type="domain" description="Major facilitator superfamily (MFS) profile" evidence="8">
    <location>
        <begin position="81"/>
        <end position="459"/>
    </location>
</feature>
<dbReference type="InterPro" id="IPR020846">
    <property type="entry name" value="MFS_dom"/>
</dbReference>
<feature type="transmembrane region" description="Helical" evidence="7">
    <location>
        <begin position="115"/>
        <end position="136"/>
    </location>
</feature>